<sequence length="204" mass="23438">MWLISKVSSPYGKNASRLASEIGIIVRDHAPLKVKGWSKVDDVDKEIIYTRIKGKFNLNLSDPDLMNIIDSHCSNRYKNYRSSMHGYYKDMVKNGEDPRAHPPSNMRSTEDWEWLCDNIFSNPQWLNRSNASVRNRGKLPHVHRGGSKSFIAHRTQEPSIISLPGIHMAKSYQMILLSLDGLNYLGRLIGMQRMVGSMKRQKHD</sequence>
<organism evidence="1 2">
    <name type="scientific">Ficus carica</name>
    <name type="common">Common fig</name>
    <dbReference type="NCBI Taxonomy" id="3494"/>
    <lineage>
        <taxon>Eukaryota</taxon>
        <taxon>Viridiplantae</taxon>
        <taxon>Streptophyta</taxon>
        <taxon>Embryophyta</taxon>
        <taxon>Tracheophyta</taxon>
        <taxon>Spermatophyta</taxon>
        <taxon>Magnoliopsida</taxon>
        <taxon>eudicotyledons</taxon>
        <taxon>Gunneridae</taxon>
        <taxon>Pentapetalae</taxon>
        <taxon>rosids</taxon>
        <taxon>fabids</taxon>
        <taxon>Rosales</taxon>
        <taxon>Moraceae</taxon>
        <taxon>Ficeae</taxon>
        <taxon>Ficus</taxon>
    </lineage>
</organism>
<dbReference type="PANTHER" id="PTHR33499">
    <property type="entry name" value="OS12G0282400 PROTEIN-RELATED"/>
    <property type="match status" value="1"/>
</dbReference>
<evidence type="ECO:0000313" key="2">
    <source>
        <dbReference type="Proteomes" id="UP001187192"/>
    </source>
</evidence>
<evidence type="ECO:0008006" key="3">
    <source>
        <dbReference type="Google" id="ProtNLM"/>
    </source>
</evidence>
<gene>
    <name evidence="1" type="ORF">TIFTF001_050058</name>
</gene>
<feature type="non-terminal residue" evidence="1">
    <location>
        <position position="1"/>
    </location>
</feature>
<keyword evidence="2" id="KW-1185">Reference proteome</keyword>
<dbReference type="PANTHER" id="PTHR33499:SF11">
    <property type="entry name" value="NO APICAL MERISTEM-ASSOCIATED C-TERMINAL DOMAIN-CONTAINING PROTEIN"/>
    <property type="match status" value="1"/>
</dbReference>
<comment type="caution">
    <text evidence="1">The sequence shown here is derived from an EMBL/GenBank/DDBJ whole genome shotgun (WGS) entry which is preliminary data.</text>
</comment>
<dbReference type="AlphaFoldDB" id="A0AA87YWJ3"/>
<reference evidence="1" key="1">
    <citation type="submission" date="2023-07" db="EMBL/GenBank/DDBJ databases">
        <title>draft genome sequence of fig (Ficus carica).</title>
        <authorList>
            <person name="Takahashi T."/>
            <person name="Nishimura K."/>
        </authorList>
    </citation>
    <scope>NUCLEOTIDE SEQUENCE</scope>
</reference>
<proteinExistence type="predicted"/>
<dbReference type="EMBL" id="BTGU01007725">
    <property type="protein sequence ID" value="GMN20629.1"/>
    <property type="molecule type" value="Genomic_DNA"/>
</dbReference>
<dbReference type="Proteomes" id="UP001187192">
    <property type="component" value="Unassembled WGS sequence"/>
</dbReference>
<accession>A0AA87YWJ3</accession>
<protein>
    <recommendedName>
        <fullName evidence="3">Transposase</fullName>
    </recommendedName>
</protein>
<evidence type="ECO:0000313" key="1">
    <source>
        <dbReference type="EMBL" id="GMN20629.1"/>
    </source>
</evidence>
<name>A0AA87YWJ3_FICCA</name>